<dbReference type="SUPFAM" id="SSF52218">
    <property type="entry name" value="Flavoproteins"/>
    <property type="match status" value="1"/>
</dbReference>
<gene>
    <name evidence="5" type="ORF">LG943_03270</name>
</gene>
<dbReference type="AlphaFoldDB" id="A0A9X3NJS8"/>
<keyword evidence="6" id="KW-1185">Reference proteome</keyword>
<keyword evidence="1" id="KW-0285">Flavoprotein</keyword>
<dbReference type="InterPro" id="IPR005025">
    <property type="entry name" value="FMN_Rdtase-like_dom"/>
</dbReference>
<evidence type="ECO:0000313" key="5">
    <source>
        <dbReference type="EMBL" id="MDA0563356.1"/>
    </source>
</evidence>
<keyword evidence="3" id="KW-0560">Oxidoreductase</keyword>
<dbReference type="PANTHER" id="PTHR43408">
    <property type="entry name" value="FMN REDUCTASE (NADPH)"/>
    <property type="match status" value="1"/>
</dbReference>
<dbReference type="InterPro" id="IPR029039">
    <property type="entry name" value="Flavoprotein-like_sf"/>
</dbReference>
<reference evidence="5" key="1">
    <citation type="submission" date="2021-10" db="EMBL/GenBank/DDBJ databases">
        <title>Streptomonospora sp. nov., isolated from mangrove soil.</title>
        <authorList>
            <person name="Chen X."/>
            <person name="Ge X."/>
            <person name="Liu W."/>
        </authorList>
    </citation>
    <scope>NUCLEOTIDE SEQUENCE</scope>
    <source>
        <strain evidence="5">S1-112</strain>
    </source>
</reference>
<evidence type="ECO:0000256" key="2">
    <source>
        <dbReference type="ARBA" id="ARBA00022643"/>
    </source>
</evidence>
<keyword evidence="2" id="KW-0288">FMN</keyword>
<dbReference type="Pfam" id="PF03358">
    <property type="entry name" value="FMN_red"/>
    <property type="match status" value="1"/>
</dbReference>
<dbReference type="Gene3D" id="3.40.50.360">
    <property type="match status" value="1"/>
</dbReference>
<evidence type="ECO:0000256" key="3">
    <source>
        <dbReference type="ARBA" id="ARBA00023002"/>
    </source>
</evidence>
<organism evidence="5 6">
    <name type="scientific">Streptomonospora mangrovi</name>
    <dbReference type="NCBI Taxonomy" id="2883123"/>
    <lineage>
        <taxon>Bacteria</taxon>
        <taxon>Bacillati</taxon>
        <taxon>Actinomycetota</taxon>
        <taxon>Actinomycetes</taxon>
        <taxon>Streptosporangiales</taxon>
        <taxon>Nocardiopsidaceae</taxon>
        <taxon>Streptomonospora</taxon>
    </lineage>
</organism>
<comment type="caution">
    <text evidence="5">The sequence shown here is derived from an EMBL/GenBank/DDBJ whole genome shotgun (WGS) entry which is preliminary data.</text>
</comment>
<dbReference type="Proteomes" id="UP001140076">
    <property type="component" value="Unassembled WGS sequence"/>
</dbReference>
<name>A0A9X3NJS8_9ACTN</name>
<dbReference type="NCBIfam" id="TIGR04037">
    <property type="entry name" value="LLM_duo_CE1759"/>
    <property type="match status" value="1"/>
</dbReference>
<dbReference type="InterPro" id="IPR051814">
    <property type="entry name" value="NAD(P)H-dep_FMN_reductase"/>
</dbReference>
<dbReference type="RefSeq" id="WP_270070649.1">
    <property type="nucleotide sequence ID" value="NZ_JAJAQC010000004.1"/>
</dbReference>
<dbReference type="InterPro" id="IPR023932">
    <property type="entry name" value="CE1759_FMN_reduct"/>
</dbReference>
<evidence type="ECO:0000313" key="6">
    <source>
        <dbReference type="Proteomes" id="UP001140076"/>
    </source>
</evidence>
<accession>A0A9X3NJS8</accession>
<evidence type="ECO:0000256" key="1">
    <source>
        <dbReference type="ARBA" id="ARBA00022630"/>
    </source>
</evidence>
<sequence length="223" mass="22998">MSTPAQSQRLSLVAVSAGLGRPSATRLLVDRLTAATAERLAEHGAAPATRVVELREHASDIANAMVTGFPGSGLRAAVEAVAGADGVIAATPVFTASYSGLFKSFIDVLEDTALAGTPVLLAATGGTMRHSLMLEHTMRPLFAYLRALTVPTGVFAASDDWGAGGDSYTADLSRRIDRAAGELAAFMAGRPRPGGAHGTAEEDEDAVVPFEQRLAQIREPGGG</sequence>
<proteinExistence type="predicted"/>
<dbReference type="PANTHER" id="PTHR43408:SF2">
    <property type="entry name" value="FMN REDUCTASE (NADPH)"/>
    <property type="match status" value="1"/>
</dbReference>
<feature type="domain" description="NADPH-dependent FMN reductase-like" evidence="4">
    <location>
        <begin position="12"/>
        <end position="161"/>
    </location>
</feature>
<evidence type="ECO:0000259" key="4">
    <source>
        <dbReference type="Pfam" id="PF03358"/>
    </source>
</evidence>
<dbReference type="GO" id="GO:0016491">
    <property type="term" value="F:oxidoreductase activity"/>
    <property type="evidence" value="ECO:0007669"/>
    <property type="project" value="UniProtKB-KW"/>
</dbReference>
<protein>
    <submittedName>
        <fullName evidence="5">FMN reductase</fullName>
    </submittedName>
</protein>
<dbReference type="EMBL" id="JAJAQC010000004">
    <property type="protein sequence ID" value="MDA0563356.1"/>
    <property type="molecule type" value="Genomic_DNA"/>
</dbReference>